<name>A0A814GEZ0_ADIRI</name>
<keyword evidence="3" id="KW-1185">Reference proteome</keyword>
<dbReference type="Proteomes" id="UP000663828">
    <property type="component" value="Unassembled WGS sequence"/>
</dbReference>
<organism evidence="2 3">
    <name type="scientific">Adineta ricciae</name>
    <name type="common">Rotifer</name>
    <dbReference type="NCBI Taxonomy" id="249248"/>
    <lineage>
        <taxon>Eukaryota</taxon>
        <taxon>Metazoa</taxon>
        <taxon>Spiralia</taxon>
        <taxon>Gnathifera</taxon>
        <taxon>Rotifera</taxon>
        <taxon>Eurotatoria</taxon>
        <taxon>Bdelloidea</taxon>
        <taxon>Adinetida</taxon>
        <taxon>Adinetidae</taxon>
        <taxon>Adineta</taxon>
    </lineage>
</organism>
<dbReference type="PANTHER" id="PTHR23153:SF38">
    <property type="entry name" value="UBX DOMAIN-CONTAINING PROTEIN 6"/>
    <property type="match status" value="1"/>
</dbReference>
<dbReference type="EMBL" id="CAJNOR010000739">
    <property type="protein sequence ID" value="CAF0995450.1"/>
    <property type="molecule type" value="Genomic_DNA"/>
</dbReference>
<accession>A0A814GEZ0</accession>
<comment type="caution">
    <text evidence="2">The sequence shown here is derived from an EMBL/GenBank/DDBJ whole genome shotgun (WGS) entry which is preliminary data.</text>
</comment>
<reference evidence="2" key="1">
    <citation type="submission" date="2021-02" db="EMBL/GenBank/DDBJ databases">
        <authorList>
            <person name="Nowell W R."/>
        </authorList>
    </citation>
    <scope>NUCLEOTIDE SEQUENCE</scope>
</reference>
<proteinExistence type="predicted"/>
<evidence type="ECO:0000313" key="3">
    <source>
        <dbReference type="Proteomes" id="UP000663828"/>
    </source>
</evidence>
<dbReference type="PANTHER" id="PTHR23153">
    <property type="entry name" value="UBX-RELATED"/>
    <property type="match status" value="1"/>
</dbReference>
<dbReference type="GO" id="GO:0005737">
    <property type="term" value="C:cytoplasm"/>
    <property type="evidence" value="ECO:0007669"/>
    <property type="project" value="TreeGrafter"/>
</dbReference>
<evidence type="ECO:0000313" key="2">
    <source>
        <dbReference type="EMBL" id="CAF0995450.1"/>
    </source>
</evidence>
<feature type="non-terminal residue" evidence="2">
    <location>
        <position position="79"/>
    </location>
</feature>
<sequence length="79" mass="8596">MSDIKKFFSKIKSEVKFSRAGEGHRLNDSTSASAARSMPPQTRQPSAAQGNVDRGPAARAAAEAAQQRFQTQTSWQQTT</sequence>
<feature type="region of interest" description="Disordered" evidence="1">
    <location>
        <begin position="19"/>
        <end position="79"/>
    </location>
</feature>
<protein>
    <submittedName>
        <fullName evidence="2">Uncharacterized protein</fullName>
    </submittedName>
</protein>
<feature type="compositionally biased region" description="Polar residues" evidence="1">
    <location>
        <begin position="28"/>
        <end position="49"/>
    </location>
</feature>
<dbReference type="AlphaFoldDB" id="A0A814GEZ0"/>
<feature type="compositionally biased region" description="Low complexity" evidence="1">
    <location>
        <begin position="57"/>
        <end position="79"/>
    </location>
</feature>
<gene>
    <name evidence="2" type="ORF">XAT740_LOCUS12921</name>
</gene>
<evidence type="ECO:0000256" key="1">
    <source>
        <dbReference type="SAM" id="MobiDB-lite"/>
    </source>
</evidence>